<organism evidence="14 15">
    <name type="scientific">Bemisia tabaci</name>
    <name type="common">Sweetpotato whitefly</name>
    <name type="synonym">Aleurodes tabaci</name>
    <dbReference type="NCBI Taxonomy" id="7038"/>
    <lineage>
        <taxon>Eukaryota</taxon>
        <taxon>Metazoa</taxon>
        <taxon>Ecdysozoa</taxon>
        <taxon>Arthropoda</taxon>
        <taxon>Hexapoda</taxon>
        <taxon>Insecta</taxon>
        <taxon>Pterygota</taxon>
        <taxon>Neoptera</taxon>
        <taxon>Paraneoptera</taxon>
        <taxon>Hemiptera</taxon>
        <taxon>Sternorrhyncha</taxon>
        <taxon>Aleyrodoidea</taxon>
        <taxon>Aleyrodidae</taxon>
        <taxon>Aleyrodinae</taxon>
        <taxon>Bemisia</taxon>
    </lineage>
</organism>
<dbReference type="InterPro" id="IPR000719">
    <property type="entry name" value="Prot_kinase_dom"/>
</dbReference>
<dbReference type="Pfam" id="PF00659">
    <property type="entry name" value="POLO_box"/>
    <property type="match status" value="2"/>
</dbReference>
<dbReference type="Proteomes" id="UP001152759">
    <property type="component" value="Chromosome 3"/>
</dbReference>
<dbReference type="FunFam" id="3.30.200.20:FF:000284">
    <property type="entry name" value="Serine/threonine-protein kinase PLK"/>
    <property type="match status" value="1"/>
</dbReference>
<dbReference type="GO" id="GO:0004674">
    <property type="term" value="F:protein serine/threonine kinase activity"/>
    <property type="evidence" value="ECO:0007669"/>
    <property type="project" value="UniProtKB-KW"/>
</dbReference>
<dbReference type="GO" id="GO:0005524">
    <property type="term" value="F:ATP binding"/>
    <property type="evidence" value="ECO:0007669"/>
    <property type="project" value="UniProtKB-KW"/>
</dbReference>
<name>A0A9P0A9U6_BEMTA</name>
<dbReference type="GO" id="GO:0000776">
    <property type="term" value="C:kinetochore"/>
    <property type="evidence" value="ECO:0007669"/>
    <property type="project" value="TreeGrafter"/>
</dbReference>
<dbReference type="PANTHER" id="PTHR24345">
    <property type="entry name" value="SERINE/THREONINE-PROTEIN KINASE PLK"/>
    <property type="match status" value="1"/>
</dbReference>
<evidence type="ECO:0000313" key="14">
    <source>
        <dbReference type="EMBL" id="CAH0386884.1"/>
    </source>
</evidence>
<dbReference type="SUPFAM" id="SSF82615">
    <property type="entry name" value="Polo-box domain"/>
    <property type="match status" value="2"/>
</dbReference>
<feature type="domain" description="Protein kinase" evidence="12">
    <location>
        <begin position="24"/>
        <end position="276"/>
    </location>
</feature>
<dbReference type="EC" id="2.7.11.21" evidence="2"/>
<evidence type="ECO:0000256" key="6">
    <source>
        <dbReference type="ARBA" id="ARBA00022737"/>
    </source>
</evidence>
<comment type="catalytic activity">
    <reaction evidence="11">
        <text>L-seryl-[protein] + ATP = O-phospho-L-seryl-[protein] + ADP + H(+)</text>
        <dbReference type="Rhea" id="RHEA:17989"/>
        <dbReference type="Rhea" id="RHEA-COMP:9863"/>
        <dbReference type="Rhea" id="RHEA-COMP:11604"/>
        <dbReference type="ChEBI" id="CHEBI:15378"/>
        <dbReference type="ChEBI" id="CHEBI:29999"/>
        <dbReference type="ChEBI" id="CHEBI:30616"/>
        <dbReference type="ChEBI" id="CHEBI:83421"/>
        <dbReference type="ChEBI" id="CHEBI:456216"/>
        <dbReference type="EC" id="2.7.11.21"/>
    </reaction>
</comment>
<feature type="domain" description="POLO box" evidence="13">
    <location>
        <begin position="500"/>
        <end position="581"/>
    </location>
</feature>
<reference evidence="14" key="1">
    <citation type="submission" date="2021-12" db="EMBL/GenBank/DDBJ databases">
        <authorList>
            <person name="King R."/>
        </authorList>
    </citation>
    <scope>NUCLEOTIDE SEQUENCE</scope>
</reference>
<keyword evidence="3" id="KW-0963">Cytoplasm</keyword>
<evidence type="ECO:0000256" key="2">
    <source>
        <dbReference type="ARBA" id="ARBA00012424"/>
    </source>
</evidence>
<dbReference type="GO" id="GO:0005737">
    <property type="term" value="C:cytoplasm"/>
    <property type="evidence" value="ECO:0007669"/>
    <property type="project" value="UniProtKB-SubCell"/>
</dbReference>
<evidence type="ECO:0000313" key="15">
    <source>
        <dbReference type="Proteomes" id="UP001152759"/>
    </source>
</evidence>
<evidence type="ECO:0000256" key="1">
    <source>
        <dbReference type="ARBA" id="ARBA00004496"/>
    </source>
</evidence>
<gene>
    <name evidence="14" type="ORF">BEMITA_LOCUS5950</name>
</gene>
<evidence type="ECO:0000259" key="12">
    <source>
        <dbReference type="PROSITE" id="PS50011"/>
    </source>
</evidence>
<dbReference type="FunFam" id="3.30.1120.30:FF:000001">
    <property type="entry name" value="Serine/threonine-protein kinase PLK"/>
    <property type="match status" value="1"/>
</dbReference>
<dbReference type="InterPro" id="IPR000959">
    <property type="entry name" value="POLO_box_dom"/>
</dbReference>
<feature type="domain" description="POLO box" evidence="13">
    <location>
        <begin position="400"/>
        <end position="478"/>
    </location>
</feature>
<comment type="subcellular location">
    <subcellularLocation>
        <location evidence="1">Cytoplasm</location>
    </subcellularLocation>
</comment>
<evidence type="ECO:0000256" key="9">
    <source>
        <dbReference type="ARBA" id="ARBA00022840"/>
    </source>
</evidence>
<dbReference type="CDD" id="cd13117">
    <property type="entry name" value="POLO_box_2"/>
    <property type="match status" value="1"/>
</dbReference>
<keyword evidence="8" id="KW-0418">Kinase</keyword>
<dbReference type="PROSITE" id="PS00108">
    <property type="entry name" value="PROTEIN_KINASE_ST"/>
    <property type="match status" value="1"/>
</dbReference>
<dbReference type="PROSITE" id="PS50011">
    <property type="entry name" value="PROTEIN_KINASE_DOM"/>
    <property type="match status" value="1"/>
</dbReference>
<dbReference type="PANTHER" id="PTHR24345:SF93">
    <property type="entry name" value="SERINE_THREONINE-PROTEIN KINASE PLK1"/>
    <property type="match status" value="1"/>
</dbReference>
<keyword evidence="6" id="KW-0677">Repeat</keyword>
<keyword evidence="9" id="KW-0067">ATP-binding</keyword>
<dbReference type="InterPro" id="IPR008271">
    <property type="entry name" value="Ser/Thr_kinase_AS"/>
</dbReference>
<proteinExistence type="predicted"/>
<evidence type="ECO:0000256" key="8">
    <source>
        <dbReference type="ARBA" id="ARBA00022777"/>
    </source>
</evidence>
<dbReference type="InterPro" id="IPR036947">
    <property type="entry name" value="POLO_box_dom_sf"/>
</dbReference>
<dbReference type="PROSITE" id="PS50078">
    <property type="entry name" value="POLO_BOX"/>
    <property type="match status" value="2"/>
</dbReference>
<dbReference type="GO" id="GO:0005634">
    <property type="term" value="C:nucleus"/>
    <property type="evidence" value="ECO:0007669"/>
    <property type="project" value="TreeGrafter"/>
</dbReference>
<evidence type="ECO:0000256" key="5">
    <source>
        <dbReference type="ARBA" id="ARBA00022679"/>
    </source>
</evidence>
<evidence type="ECO:0000256" key="10">
    <source>
        <dbReference type="ARBA" id="ARBA00047802"/>
    </source>
</evidence>
<evidence type="ECO:0000256" key="3">
    <source>
        <dbReference type="ARBA" id="ARBA00022490"/>
    </source>
</evidence>
<dbReference type="GO" id="GO:0005813">
    <property type="term" value="C:centrosome"/>
    <property type="evidence" value="ECO:0007669"/>
    <property type="project" value="TreeGrafter"/>
</dbReference>
<dbReference type="GO" id="GO:0000922">
    <property type="term" value="C:spindle pole"/>
    <property type="evidence" value="ECO:0007669"/>
    <property type="project" value="TreeGrafter"/>
</dbReference>
<sequence>MSNNKEPDHPIPDTIVDEGTKTTYVKGRYFGKGGFAKCYEIKKITNGKIYAGKIVSKQLLVKSNHREKMSQEISIHKTLNHKHVVGFHGFFEDKHFVYIVLELCRRRSMMELYKRRQILTEPETRYYMKQILDGVSYLHNNGIIHRDLKLGNLFLNENVEVKIGDFGLATKIEFEGQRKMTVCGTPNYIAPEIITKTGHSFEVDVWSIGCIMYTLLVGKPPFETESLRETYARIKRGDYKIPSTLDDKATKMIHSMLHSDPKRRPTVRALMNMDFMTKGYLPPQLPVSCLSMAPRFDALQIRNNKVAQRKPLLEVNGELENSPINKVSTKPVPGATAKPYGNNIGENGFPLSSPTTTTAQCTENLTKLYSQLKDTLRKRPATIPSNLEDLSDPAAQPLVWISKWVDYSDKYGFGYQLCDEGVGVVFNDSTKLILLANGIDVHYIERDGSEQYYTMNKTPPTLDKKMKLLSYFNRYMSEHLVKGGAGLQLQEADQLSRIPHLHQWHRTTSAVVMQLTNGTLQINFMDHTKLILCPLMGAVTYIDAKQNFRTFRFTTVAEFGCTPDLHKSLDYALNKVNLLLQNKTATNCV</sequence>
<dbReference type="EMBL" id="OU963864">
    <property type="protein sequence ID" value="CAH0386884.1"/>
    <property type="molecule type" value="Genomic_DNA"/>
</dbReference>
<keyword evidence="5" id="KW-0808">Transferase</keyword>
<dbReference type="InterPro" id="IPR033695">
    <property type="entry name" value="POLO_box_2"/>
</dbReference>
<accession>A0A9P0A9U6</accession>
<dbReference type="CDD" id="cd14099">
    <property type="entry name" value="STKc_PLK"/>
    <property type="match status" value="1"/>
</dbReference>
<evidence type="ECO:0000256" key="11">
    <source>
        <dbReference type="ARBA" id="ARBA00048347"/>
    </source>
</evidence>
<evidence type="ECO:0000259" key="13">
    <source>
        <dbReference type="PROSITE" id="PS50078"/>
    </source>
</evidence>
<evidence type="ECO:0000256" key="4">
    <source>
        <dbReference type="ARBA" id="ARBA00022527"/>
    </source>
</evidence>
<dbReference type="FunFam" id="1.10.510.10:FF:000311">
    <property type="entry name" value="Serine/threonine-protein kinase PLK"/>
    <property type="match status" value="1"/>
</dbReference>
<dbReference type="SUPFAM" id="SSF56112">
    <property type="entry name" value="Protein kinase-like (PK-like)"/>
    <property type="match status" value="1"/>
</dbReference>
<dbReference type="AlphaFoldDB" id="A0A9P0A9U6"/>
<keyword evidence="7" id="KW-0547">Nucleotide-binding</keyword>
<dbReference type="Pfam" id="PF00069">
    <property type="entry name" value="Pkinase"/>
    <property type="match status" value="1"/>
</dbReference>
<dbReference type="SMART" id="SM00220">
    <property type="entry name" value="S_TKc"/>
    <property type="match status" value="1"/>
</dbReference>
<dbReference type="InterPro" id="IPR011009">
    <property type="entry name" value="Kinase-like_dom_sf"/>
</dbReference>
<dbReference type="Gene3D" id="1.10.510.10">
    <property type="entry name" value="Transferase(Phosphotransferase) domain 1"/>
    <property type="match status" value="1"/>
</dbReference>
<protein>
    <recommendedName>
        <fullName evidence="2">polo kinase</fullName>
        <ecNumber evidence="2">2.7.11.21</ecNumber>
    </recommendedName>
</protein>
<evidence type="ECO:0000256" key="7">
    <source>
        <dbReference type="ARBA" id="ARBA00022741"/>
    </source>
</evidence>
<dbReference type="Gene3D" id="3.30.1120.30">
    <property type="entry name" value="POLO box domain"/>
    <property type="match status" value="2"/>
</dbReference>
<dbReference type="CDD" id="cd13118">
    <property type="entry name" value="POLO_box_1"/>
    <property type="match status" value="1"/>
</dbReference>
<keyword evidence="15" id="KW-1185">Reference proteome</keyword>
<comment type="catalytic activity">
    <reaction evidence="10">
        <text>L-threonyl-[protein] + ATP = O-phospho-L-threonyl-[protein] + ADP + H(+)</text>
        <dbReference type="Rhea" id="RHEA:46608"/>
        <dbReference type="Rhea" id="RHEA-COMP:11060"/>
        <dbReference type="Rhea" id="RHEA-COMP:11605"/>
        <dbReference type="ChEBI" id="CHEBI:15378"/>
        <dbReference type="ChEBI" id="CHEBI:30013"/>
        <dbReference type="ChEBI" id="CHEBI:30616"/>
        <dbReference type="ChEBI" id="CHEBI:61977"/>
        <dbReference type="ChEBI" id="CHEBI:456216"/>
        <dbReference type="EC" id="2.7.11.21"/>
    </reaction>
</comment>
<dbReference type="GO" id="GO:0007052">
    <property type="term" value="P:mitotic spindle organization"/>
    <property type="evidence" value="ECO:0007669"/>
    <property type="project" value="TreeGrafter"/>
</dbReference>
<dbReference type="KEGG" id="btab:109043875"/>
<dbReference type="InterPro" id="IPR033701">
    <property type="entry name" value="POLO_box_1"/>
</dbReference>
<keyword evidence="4" id="KW-0723">Serine/threonine-protein kinase</keyword>
<dbReference type="Gene3D" id="3.30.200.20">
    <property type="entry name" value="Phosphorylase Kinase, domain 1"/>
    <property type="match status" value="1"/>
</dbReference>
<dbReference type="OrthoDB" id="408964at2759"/>